<keyword evidence="2" id="KW-1185">Reference proteome</keyword>
<dbReference type="RefSeq" id="WP_136899531.1">
    <property type="nucleotide sequence ID" value="NZ_SUME01000001.1"/>
</dbReference>
<dbReference type="OrthoDB" id="713751at2"/>
<protein>
    <submittedName>
        <fullName evidence="1">Uncharacterized protein</fullName>
    </submittedName>
</protein>
<dbReference type="EMBL" id="SUME01000001">
    <property type="protein sequence ID" value="TJZ63053.1"/>
    <property type="molecule type" value="Genomic_DNA"/>
</dbReference>
<evidence type="ECO:0000313" key="1">
    <source>
        <dbReference type="EMBL" id="TJZ63053.1"/>
    </source>
</evidence>
<gene>
    <name evidence="1" type="ORF">FAZ15_01785</name>
</gene>
<evidence type="ECO:0000313" key="2">
    <source>
        <dbReference type="Proteomes" id="UP000306808"/>
    </source>
</evidence>
<dbReference type="Proteomes" id="UP000306808">
    <property type="component" value="Unassembled WGS sequence"/>
</dbReference>
<proteinExistence type="predicted"/>
<comment type="caution">
    <text evidence="1">The sequence shown here is derived from an EMBL/GenBank/DDBJ whole genome shotgun (WGS) entry which is preliminary data.</text>
</comment>
<accession>A0A4U0P6J9</accession>
<organism evidence="1 2">
    <name type="scientific">Sphingobacterium olei</name>
    <dbReference type="NCBI Taxonomy" id="2571155"/>
    <lineage>
        <taxon>Bacteria</taxon>
        <taxon>Pseudomonadati</taxon>
        <taxon>Bacteroidota</taxon>
        <taxon>Sphingobacteriia</taxon>
        <taxon>Sphingobacteriales</taxon>
        <taxon>Sphingobacteriaceae</taxon>
        <taxon>Sphingobacterium</taxon>
    </lineage>
</organism>
<dbReference type="AlphaFoldDB" id="A0A4U0P6J9"/>
<reference evidence="1 2" key="1">
    <citation type="submission" date="2019-04" db="EMBL/GenBank/DDBJ databases">
        <title>Sphingobacterium olei sp. nov., isolated from oil-contaminated soil.</title>
        <authorList>
            <person name="Liu B."/>
        </authorList>
    </citation>
    <scope>NUCLEOTIDE SEQUENCE [LARGE SCALE GENOMIC DNA]</scope>
    <source>
        <strain evidence="1 2">HAL-9</strain>
    </source>
</reference>
<sequence>MAKEIQTIRTILLLMVVVFSLLPCSNKASVLSLIDIDYEKPLNRVKTTRHLTGCFNTLEVTKMTCSPYKIKSDHGIAVVSTGHQRLYCYNNHIFSSNFGASHQANAPPKYILYKRLKIAVV</sequence>
<name>A0A4U0P6J9_9SPHI</name>